<dbReference type="RefSeq" id="WP_136556605.1">
    <property type="nucleotide sequence ID" value="NZ_STGT01000001.1"/>
</dbReference>
<keyword evidence="1" id="KW-0812">Transmembrane</keyword>
<dbReference type="Proteomes" id="UP000309667">
    <property type="component" value="Unassembled WGS sequence"/>
</dbReference>
<organism evidence="2 3">
    <name type="scientific">Rhizobium rhizophilum</name>
    <dbReference type="NCBI Taxonomy" id="1850373"/>
    <lineage>
        <taxon>Bacteria</taxon>
        <taxon>Pseudomonadati</taxon>
        <taxon>Pseudomonadota</taxon>
        <taxon>Alphaproteobacteria</taxon>
        <taxon>Hyphomicrobiales</taxon>
        <taxon>Rhizobiaceae</taxon>
        <taxon>Rhizobium/Agrobacterium group</taxon>
        <taxon>Rhizobium</taxon>
    </lineage>
</organism>
<dbReference type="EMBL" id="STGT01000001">
    <property type="protein sequence ID" value="THV16984.1"/>
    <property type="molecule type" value="Genomic_DNA"/>
</dbReference>
<evidence type="ECO:0000313" key="2">
    <source>
        <dbReference type="EMBL" id="THV16984.1"/>
    </source>
</evidence>
<sequence length="190" mass="20739">MTDFDADEPVAPLRPVFARRRIPTIDRVLAVTGIALACGAAFFPWYVFFNEDKFGIRVADWERTRDLPEGPGRNVFSVSPLALVDRDDETGEGDGEVETQVDQIVTATVPTLGREEPVGLETGASQPFPGKSGFRLLHVANGRALIEDKAGMYLVRVGSILPDNSRVATLEQRDGKWVIVTSAGEVVQNN</sequence>
<keyword evidence="1" id="KW-0472">Membrane</keyword>
<keyword evidence="2" id="KW-0969">Cilium</keyword>
<reference evidence="2 3" key="1">
    <citation type="submission" date="2019-04" db="EMBL/GenBank/DDBJ databases">
        <title>Genome sequence of strain 7209-2.</title>
        <authorList>
            <person name="Gao J."/>
            <person name="Sun J."/>
        </authorList>
    </citation>
    <scope>NUCLEOTIDE SEQUENCE [LARGE SCALE GENOMIC DNA]</scope>
    <source>
        <strain evidence="2 3">7209-2</strain>
    </source>
</reference>
<evidence type="ECO:0000256" key="1">
    <source>
        <dbReference type="SAM" id="Phobius"/>
    </source>
</evidence>
<gene>
    <name evidence="2" type="ORF">E9677_03020</name>
</gene>
<keyword evidence="3" id="KW-1185">Reference proteome</keyword>
<keyword evidence="2" id="KW-0966">Cell projection</keyword>
<name>A0ABY2R1D1_9HYPH</name>
<feature type="transmembrane region" description="Helical" evidence="1">
    <location>
        <begin position="28"/>
        <end position="48"/>
    </location>
</feature>
<keyword evidence="2" id="KW-0282">Flagellum</keyword>
<protein>
    <submittedName>
        <fullName evidence="2">Flagellar protein</fullName>
    </submittedName>
</protein>
<comment type="caution">
    <text evidence="2">The sequence shown here is derived from an EMBL/GenBank/DDBJ whole genome shotgun (WGS) entry which is preliminary data.</text>
</comment>
<evidence type="ECO:0000313" key="3">
    <source>
        <dbReference type="Proteomes" id="UP000309667"/>
    </source>
</evidence>
<proteinExistence type="predicted"/>
<keyword evidence="1" id="KW-1133">Transmembrane helix</keyword>
<accession>A0ABY2R1D1</accession>